<dbReference type="Proteomes" id="UP000308230">
    <property type="component" value="Unassembled WGS sequence"/>
</dbReference>
<dbReference type="InterPro" id="IPR004992">
    <property type="entry name" value="EutN_CcmL"/>
</dbReference>
<evidence type="ECO:0000256" key="2">
    <source>
        <dbReference type="ARBA" id="ARBA00023669"/>
    </source>
</evidence>
<dbReference type="EMBL" id="SWLG01000001">
    <property type="protein sequence ID" value="TLS38943.1"/>
    <property type="molecule type" value="Genomic_DNA"/>
</dbReference>
<dbReference type="Pfam" id="PF03319">
    <property type="entry name" value="EutN_CcmL"/>
    <property type="match status" value="1"/>
</dbReference>
<dbReference type="SUPFAM" id="SSF159133">
    <property type="entry name" value="EutN/CcmL-like"/>
    <property type="match status" value="1"/>
</dbReference>
<dbReference type="OrthoDB" id="196195at2"/>
<keyword evidence="5" id="KW-1185">Reference proteome</keyword>
<evidence type="ECO:0000256" key="3">
    <source>
        <dbReference type="ARBA" id="ARBA00024446"/>
    </source>
</evidence>
<comment type="caution">
    <text evidence="4">The sequence shown here is derived from an EMBL/GenBank/DDBJ whole genome shotgun (WGS) entry which is preliminary data.</text>
</comment>
<protein>
    <submittedName>
        <fullName evidence="4">Ethanolamine utilization protein EutN</fullName>
    </submittedName>
</protein>
<evidence type="ECO:0000256" key="1">
    <source>
        <dbReference type="ARBA" id="ARBA00023587"/>
    </source>
</evidence>
<proteinExistence type="predicted"/>
<evidence type="ECO:0000313" key="4">
    <source>
        <dbReference type="EMBL" id="TLS38943.1"/>
    </source>
</evidence>
<dbReference type="GO" id="GO:0031470">
    <property type="term" value="C:carboxysome"/>
    <property type="evidence" value="ECO:0007669"/>
    <property type="project" value="UniProtKB-SubCell"/>
</dbReference>
<gene>
    <name evidence="4" type="ORF">FCL54_01125</name>
</gene>
<dbReference type="InterPro" id="IPR036677">
    <property type="entry name" value="EutN_CcmL_sf"/>
</dbReference>
<dbReference type="RefSeq" id="WP_138122298.1">
    <property type="nucleotide sequence ID" value="NZ_SWLG01000001.1"/>
</dbReference>
<dbReference type="AlphaFoldDB" id="A0A5R9FDI8"/>
<dbReference type="Gene3D" id="2.40.50.220">
    <property type="entry name" value="EutN/Ccml"/>
    <property type="match status" value="1"/>
</dbReference>
<organism evidence="4 5">
    <name type="scientific">Exobacillus caeni</name>
    <dbReference type="NCBI Taxonomy" id="2574798"/>
    <lineage>
        <taxon>Bacteria</taxon>
        <taxon>Bacillati</taxon>
        <taxon>Bacillota</taxon>
        <taxon>Bacilli</taxon>
        <taxon>Bacillales</taxon>
        <taxon>Guptibacillaceae</taxon>
        <taxon>Exobacillus</taxon>
    </lineage>
</organism>
<comment type="subcellular location">
    <subcellularLocation>
        <location evidence="1">Carboxysome</location>
    </subcellularLocation>
</comment>
<keyword evidence="2" id="KW-1282">Carboxysome</keyword>
<dbReference type="CDD" id="cd01614">
    <property type="entry name" value="EutN_CcmL"/>
    <property type="match status" value="1"/>
</dbReference>
<dbReference type="PANTHER" id="PTHR36539">
    <property type="entry name" value="ETHANOLAMINE UTILIZATION PROTEIN EUTN"/>
    <property type="match status" value="1"/>
</dbReference>
<reference evidence="4 5" key="1">
    <citation type="submission" date="2019-04" db="EMBL/GenBank/DDBJ databases">
        <title>Bacillus caeni sp. nov., a bacterium isolated from mangrove sediment.</title>
        <authorList>
            <person name="Huang H."/>
            <person name="Mo K."/>
            <person name="Hu Y."/>
        </authorList>
    </citation>
    <scope>NUCLEOTIDE SEQUENCE [LARGE SCALE GENOMIC DNA]</scope>
    <source>
        <strain evidence="4 5">HB172195</strain>
    </source>
</reference>
<keyword evidence="3" id="KW-1283">Bacterial microcompartment</keyword>
<dbReference type="PROSITE" id="PS51932">
    <property type="entry name" value="BMV"/>
    <property type="match status" value="1"/>
</dbReference>
<sequence>MLMGIVVGRVTATRKDENLVGTKLLITQPINIDGSVLSNPIITVDTVGAGIGEKVIYVMGSMASRAVHNKDAPIDAAIVGIIDSLEGETLGG</sequence>
<name>A0A5R9FDI8_9BACL</name>
<accession>A0A5R9FDI8</accession>
<evidence type="ECO:0000313" key="5">
    <source>
        <dbReference type="Proteomes" id="UP000308230"/>
    </source>
</evidence>